<dbReference type="EMBL" id="BMAW01131545">
    <property type="protein sequence ID" value="GFU39907.1"/>
    <property type="molecule type" value="Genomic_DNA"/>
</dbReference>
<organism evidence="2 5">
    <name type="scientific">Nephila pilipes</name>
    <name type="common">Giant wood spider</name>
    <name type="synonym">Nephila maculata</name>
    <dbReference type="NCBI Taxonomy" id="299642"/>
    <lineage>
        <taxon>Eukaryota</taxon>
        <taxon>Metazoa</taxon>
        <taxon>Ecdysozoa</taxon>
        <taxon>Arthropoda</taxon>
        <taxon>Chelicerata</taxon>
        <taxon>Arachnida</taxon>
        <taxon>Araneae</taxon>
        <taxon>Araneomorphae</taxon>
        <taxon>Entelegynae</taxon>
        <taxon>Araneoidea</taxon>
        <taxon>Nephilidae</taxon>
        <taxon>Nephila</taxon>
    </lineage>
</organism>
<accession>A0A8X6TS45</accession>
<dbReference type="AlphaFoldDB" id="A0A8X6TS45"/>
<evidence type="ECO:0000313" key="2">
    <source>
        <dbReference type="EMBL" id="GFT44721.1"/>
    </source>
</evidence>
<name>A0A8X6TS45_NEPPI</name>
<sequence length="35" mass="4430">YERHKDSTRCQDGYLHRRLGPWWRVPLCDRRYGRP</sequence>
<dbReference type="EMBL" id="BMAW01015609">
    <property type="protein sequence ID" value="GFT44721.1"/>
    <property type="molecule type" value="Genomic_DNA"/>
</dbReference>
<gene>
    <name evidence="2" type="ORF">NPIL_121881</name>
    <name evidence="4" type="ORF">NPIL_454901</name>
    <name evidence="3" type="ORF">NPIL_549391</name>
    <name evidence="1" type="ORF">NPIL_93251</name>
</gene>
<dbReference type="Proteomes" id="UP000887013">
    <property type="component" value="Unassembled WGS sequence"/>
</dbReference>
<evidence type="ECO:0000313" key="4">
    <source>
        <dbReference type="EMBL" id="GFU50653.1"/>
    </source>
</evidence>
<reference evidence="2" key="1">
    <citation type="submission" date="2020-08" db="EMBL/GenBank/DDBJ databases">
        <title>Multicomponent nature underlies the extraordinary mechanical properties of spider dragline silk.</title>
        <authorList>
            <person name="Kono N."/>
            <person name="Nakamura H."/>
            <person name="Mori M."/>
            <person name="Yoshida Y."/>
            <person name="Ohtoshi R."/>
            <person name="Malay A.D."/>
            <person name="Moran D.A.P."/>
            <person name="Tomita M."/>
            <person name="Numata K."/>
            <person name="Arakawa K."/>
        </authorList>
    </citation>
    <scope>NUCLEOTIDE SEQUENCE</scope>
</reference>
<keyword evidence="5" id="KW-1185">Reference proteome</keyword>
<evidence type="ECO:0000313" key="1">
    <source>
        <dbReference type="EMBL" id="GFS34397.1"/>
    </source>
</evidence>
<protein>
    <submittedName>
        <fullName evidence="2">Uncharacterized protein</fullName>
    </submittedName>
</protein>
<proteinExistence type="predicted"/>
<dbReference type="EMBL" id="BMAW01037978">
    <property type="protein sequence ID" value="GFU50653.1"/>
    <property type="molecule type" value="Genomic_DNA"/>
</dbReference>
<evidence type="ECO:0000313" key="5">
    <source>
        <dbReference type="Proteomes" id="UP000887013"/>
    </source>
</evidence>
<comment type="caution">
    <text evidence="2">The sequence shown here is derived from an EMBL/GenBank/DDBJ whole genome shotgun (WGS) entry which is preliminary data.</text>
</comment>
<dbReference type="EMBL" id="BMAW01042478">
    <property type="protein sequence ID" value="GFS34397.1"/>
    <property type="molecule type" value="Genomic_DNA"/>
</dbReference>
<evidence type="ECO:0000313" key="3">
    <source>
        <dbReference type="EMBL" id="GFU39907.1"/>
    </source>
</evidence>
<feature type="non-terminal residue" evidence="2">
    <location>
        <position position="1"/>
    </location>
</feature>